<name>A1WNB3_VEREI</name>
<gene>
    <name evidence="2" type="ordered locus">Veis_3399</name>
</gene>
<dbReference type="AlphaFoldDB" id="A1WNB3"/>
<evidence type="ECO:0000313" key="3">
    <source>
        <dbReference type="Proteomes" id="UP000000374"/>
    </source>
</evidence>
<accession>A1WNB3</accession>
<dbReference type="Proteomes" id="UP000000374">
    <property type="component" value="Chromosome"/>
</dbReference>
<evidence type="ECO:0000256" key="1">
    <source>
        <dbReference type="SAM" id="MobiDB-lite"/>
    </source>
</evidence>
<evidence type="ECO:0000313" key="2">
    <source>
        <dbReference type="EMBL" id="ABM59120.1"/>
    </source>
</evidence>
<proteinExistence type="predicted"/>
<dbReference type="KEGG" id="vei:Veis_3399"/>
<dbReference type="STRING" id="391735.Veis_3399"/>
<dbReference type="EMBL" id="CP000542">
    <property type="protein sequence ID" value="ABM59120.1"/>
    <property type="molecule type" value="Genomic_DNA"/>
</dbReference>
<keyword evidence="3" id="KW-1185">Reference proteome</keyword>
<sequence>MKTQIILVSRHRSDVVGCAQPSERSARRSAQPIPSVLASDATPRCAPMAGADRQMIGDATLVDLENHSVFANQLDDSQIETVVNGLIGRAYVSVSEDQEKLRYPESLDA</sequence>
<dbReference type="eggNOG" id="COG3346">
    <property type="taxonomic scope" value="Bacteria"/>
</dbReference>
<dbReference type="HOGENOM" id="CLU_2182838_0_0_4"/>
<organism evidence="2 3">
    <name type="scientific">Verminephrobacter eiseniae (strain EF01-2)</name>
    <dbReference type="NCBI Taxonomy" id="391735"/>
    <lineage>
        <taxon>Bacteria</taxon>
        <taxon>Pseudomonadati</taxon>
        <taxon>Pseudomonadota</taxon>
        <taxon>Betaproteobacteria</taxon>
        <taxon>Burkholderiales</taxon>
        <taxon>Comamonadaceae</taxon>
        <taxon>Verminephrobacter</taxon>
    </lineage>
</organism>
<reference evidence="3" key="1">
    <citation type="submission" date="2006-12" db="EMBL/GenBank/DDBJ databases">
        <title>Complete sequence of chromosome 1 of Verminephrobacter eiseniae EF01-2.</title>
        <authorList>
            <person name="Copeland A."/>
            <person name="Lucas S."/>
            <person name="Lapidus A."/>
            <person name="Barry K."/>
            <person name="Detter J.C."/>
            <person name="Glavina del Rio T."/>
            <person name="Dalin E."/>
            <person name="Tice H."/>
            <person name="Pitluck S."/>
            <person name="Chertkov O."/>
            <person name="Brettin T."/>
            <person name="Bruce D."/>
            <person name="Han C."/>
            <person name="Tapia R."/>
            <person name="Gilna P."/>
            <person name="Schmutz J."/>
            <person name="Larimer F."/>
            <person name="Land M."/>
            <person name="Hauser L."/>
            <person name="Kyrpides N."/>
            <person name="Kim E."/>
            <person name="Stahl D."/>
            <person name="Richardson P."/>
        </authorList>
    </citation>
    <scope>NUCLEOTIDE SEQUENCE [LARGE SCALE GENOMIC DNA]</scope>
    <source>
        <strain evidence="3">EF01-2</strain>
    </source>
</reference>
<protein>
    <submittedName>
        <fullName evidence="2">Uncharacterized protein</fullName>
    </submittedName>
</protein>
<feature type="region of interest" description="Disordered" evidence="1">
    <location>
        <begin position="17"/>
        <end position="44"/>
    </location>
</feature>